<dbReference type="Pfam" id="PF13280">
    <property type="entry name" value="WYL"/>
    <property type="match status" value="1"/>
</dbReference>
<dbReference type="InterPro" id="IPR051534">
    <property type="entry name" value="CBASS_pafABC_assoc_protein"/>
</dbReference>
<dbReference type="Proteomes" id="UP000009220">
    <property type="component" value="Chromosome"/>
</dbReference>
<feature type="domain" description="Helix-turn-helix type 11" evidence="1">
    <location>
        <begin position="38"/>
        <end position="91"/>
    </location>
</feature>
<dbReference type="PANTHER" id="PTHR34580:SF3">
    <property type="entry name" value="PROTEIN PAFB"/>
    <property type="match status" value="1"/>
</dbReference>
<dbReference type="Pfam" id="PF08279">
    <property type="entry name" value="HTH_11"/>
    <property type="match status" value="1"/>
</dbReference>
<dbReference type="PROSITE" id="PS52050">
    <property type="entry name" value="WYL"/>
    <property type="match status" value="1"/>
</dbReference>
<reference evidence="3 4" key="1">
    <citation type="journal article" date="2011" name="J. Bacteriol.">
        <title>Draft genome of the psychrotolerant acidophile Acidithiobacillus ferrivorans SS3.</title>
        <authorList>
            <person name="Liljeqvist M."/>
            <person name="Valdes J."/>
            <person name="Holmes D.S."/>
            <person name="Dopson M."/>
        </authorList>
    </citation>
    <scope>NUCLEOTIDE SEQUENCE [LARGE SCALE GENOMIC DNA]</scope>
    <source>
        <strain evidence="3 4">SS3</strain>
    </source>
</reference>
<dbReference type="KEGG" id="afi:Acife_1479"/>
<dbReference type="InterPro" id="IPR026881">
    <property type="entry name" value="WYL_dom"/>
</dbReference>
<dbReference type="InterPro" id="IPR013196">
    <property type="entry name" value="HTH_11"/>
</dbReference>
<dbReference type="HOGENOM" id="CLU_041141_7_1_6"/>
<name>G0JRN1_9PROT</name>
<evidence type="ECO:0000313" key="3">
    <source>
        <dbReference type="EMBL" id="AEM47624.1"/>
    </source>
</evidence>
<gene>
    <name evidence="3" type="ORF">Acife_1479</name>
</gene>
<dbReference type="InterPro" id="IPR036390">
    <property type="entry name" value="WH_DNA-bd_sf"/>
</dbReference>
<dbReference type="InterPro" id="IPR036388">
    <property type="entry name" value="WH-like_DNA-bd_sf"/>
</dbReference>
<dbReference type="STRING" id="743299.Acife_1479"/>
<dbReference type="PANTHER" id="PTHR34580">
    <property type="match status" value="1"/>
</dbReference>
<organism evidence="3 4">
    <name type="scientific">Acidithiobacillus ferrivorans SS3</name>
    <dbReference type="NCBI Taxonomy" id="743299"/>
    <lineage>
        <taxon>Bacteria</taxon>
        <taxon>Pseudomonadati</taxon>
        <taxon>Pseudomonadota</taxon>
        <taxon>Acidithiobacillia</taxon>
        <taxon>Acidithiobacillales</taxon>
        <taxon>Acidithiobacillaceae</taxon>
        <taxon>Acidithiobacillus</taxon>
    </lineage>
</organism>
<dbReference type="Gene3D" id="1.10.10.10">
    <property type="entry name" value="Winged helix-like DNA-binding domain superfamily/Winged helix DNA-binding domain"/>
    <property type="match status" value="1"/>
</dbReference>
<dbReference type="eggNOG" id="COG2378">
    <property type="taxonomic scope" value="Bacteria"/>
</dbReference>
<accession>G0JRN1</accession>
<evidence type="ECO:0000259" key="2">
    <source>
        <dbReference type="Pfam" id="PF13280"/>
    </source>
</evidence>
<dbReference type="EMBL" id="CP002985">
    <property type="protein sequence ID" value="AEM47624.1"/>
    <property type="molecule type" value="Genomic_DNA"/>
</dbReference>
<dbReference type="SUPFAM" id="SSF46785">
    <property type="entry name" value="Winged helix' DNA-binding domain"/>
    <property type="match status" value="1"/>
</dbReference>
<sequence length="261" mass="29322">MTGTIILGVLLLPVNVRMYTKRLGLSCRNILHMSRAQRLLALIQILRRHRFAVTGANLAEELGISLRTLYRDIATLQEQGASIEGEPGIGYVLRSGFMLPPLMFSEEEIEALVLGARWVADRGDERLGAAARSAVSKIAAVLPSDLRGMLDASALLVGPGKAIPTGAADLPALRLAIRTERKVTIHYRDLKETETKRTVWPFALGYFDHVRVLVAWCELRQGFRHFRTDRIAAFAVEEQRYPRRRQSLLKAWREMEGILPQ</sequence>
<dbReference type="AlphaFoldDB" id="G0JRN1"/>
<evidence type="ECO:0000313" key="4">
    <source>
        <dbReference type="Proteomes" id="UP000009220"/>
    </source>
</evidence>
<evidence type="ECO:0000259" key="1">
    <source>
        <dbReference type="Pfam" id="PF08279"/>
    </source>
</evidence>
<protein>
    <submittedName>
        <fullName evidence="3">Transcriptional regulator</fullName>
    </submittedName>
</protein>
<feature type="domain" description="WYL" evidence="2">
    <location>
        <begin position="170"/>
        <end position="234"/>
    </location>
</feature>
<proteinExistence type="predicted"/>